<dbReference type="EMBL" id="QSOE01000016">
    <property type="protein sequence ID" value="RGI90629.1"/>
    <property type="molecule type" value="Genomic_DNA"/>
</dbReference>
<dbReference type="AlphaFoldDB" id="A0A173SXD3"/>
<dbReference type="Proteomes" id="UP000095390">
    <property type="component" value="Unassembled WGS sequence"/>
</dbReference>
<reference evidence="7 8" key="1">
    <citation type="submission" date="2015-09" db="EMBL/GenBank/DDBJ databases">
        <authorList>
            <consortium name="Pathogen Informatics"/>
        </authorList>
    </citation>
    <scope>NUCLEOTIDE SEQUENCE [LARGE SCALE GENOMIC DNA]</scope>
    <source>
        <strain evidence="3 8">2789STDY5834835</strain>
        <strain evidence="2 7">2789STDY5834966</strain>
    </source>
</reference>
<dbReference type="Proteomes" id="UP000262524">
    <property type="component" value="Unassembled WGS sequence"/>
</dbReference>
<evidence type="ECO:0000256" key="1">
    <source>
        <dbReference type="SAM" id="Phobius"/>
    </source>
</evidence>
<protein>
    <submittedName>
        <fullName evidence="2">Predicted membrane protein</fullName>
    </submittedName>
</protein>
<dbReference type="OrthoDB" id="1752779at2"/>
<dbReference type="Proteomes" id="UP000095679">
    <property type="component" value="Unassembled WGS sequence"/>
</dbReference>
<evidence type="ECO:0000313" key="2">
    <source>
        <dbReference type="EMBL" id="CUM94850.1"/>
    </source>
</evidence>
<evidence type="ECO:0000313" key="11">
    <source>
        <dbReference type="Proteomes" id="UP000286561"/>
    </source>
</evidence>
<dbReference type="Pfam" id="PF06541">
    <property type="entry name" value="ABC_trans_CmpB"/>
    <property type="match status" value="1"/>
</dbReference>
<evidence type="ECO:0000313" key="6">
    <source>
        <dbReference type="EMBL" id="RHN13497.1"/>
    </source>
</evidence>
<dbReference type="EMBL" id="QRQO01000017">
    <property type="protein sequence ID" value="RHN13497.1"/>
    <property type="molecule type" value="Genomic_DNA"/>
</dbReference>
<organism evidence="2 7">
    <name type="scientific">Anaerobutyricum hallii</name>
    <dbReference type="NCBI Taxonomy" id="39488"/>
    <lineage>
        <taxon>Bacteria</taxon>
        <taxon>Bacillati</taxon>
        <taxon>Bacillota</taxon>
        <taxon>Clostridia</taxon>
        <taxon>Lachnospirales</taxon>
        <taxon>Lachnospiraceae</taxon>
        <taxon>Anaerobutyricum</taxon>
    </lineage>
</organism>
<dbReference type="EMBL" id="CYZL01000002">
    <property type="protein sequence ID" value="CUN58507.1"/>
    <property type="molecule type" value="Genomic_DNA"/>
</dbReference>
<sequence>MWHFIKKYILQPLFLISFGGMAYFNFEILFRGYSHISMIICGGLCFYTIGLLNEGKNWHPSFLFQMILGSLIIITYEYLTGVIVNIYLNLHVWDYSKVPFNYRGQICIPFLIIWFFVTPLCIWTDDIIRRGVFKS</sequence>
<feature type="transmembrane region" description="Helical" evidence="1">
    <location>
        <begin position="108"/>
        <end position="128"/>
    </location>
</feature>
<dbReference type="Proteomes" id="UP000283700">
    <property type="component" value="Unassembled WGS sequence"/>
</dbReference>
<evidence type="ECO:0000313" key="5">
    <source>
        <dbReference type="EMBL" id="RGZ85276.1"/>
    </source>
</evidence>
<keyword evidence="1" id="KW-0472">Membrane</keyword>
<dbReference type="EMBL" id="QSEP01000009">
    <property type="protein sequence ID" value="RGZ85276.1"/>
    <property type="molecule type" value="Genomic_DNA"/>
</dbReference>
<evidence type="ECO:0000313" key="3">
    <source>
        <dbReference type="EMBL" id="CUN58507.1"/>
    </source>
</evidence>
<keyword evidence="1" id="KW-1133">Transmembrane helix</keyword>
<feature type="transmembrane region" description="Helical" evidence="1">
    <location>
        <begin position="62"/>
        <end position="88"/>
    </location>
</feature>
<dbReference type="Proteomes" id="UP000286561">
    <property type="component" value="Unassembled WGS sequence"/>
</dbReference>
<dbReference type="EMBL" id="CYYC01000012">
    <property type="protein sequence ID" value="CUM94850.1"/>
    <property type="molecule type" value="Genomic_DNA"/>
</dbReference>
<feature type="transmembrane region" description="Helical" evidence="1">
    <location>
        <begin position="32"/>
        <end position="50"/>
    </location>
</feature>
<evidence type="ECO:0000313" key="8">
    <source>
        <dbReference type="Proteomes" id="UP000095679"/>
    </source>
</evidence>
<proteinExistence type="predicted"/>
<reference evidence="9 10" key="2">
    <citation type="submission" date="2018-08" db="EMBL/GenBank/DDBJ databases">
        <title>A genome reference for cultivated species of the human gut microbiota.</title>
        <authorList>
            <person name="Zou Y."/>
            <person name="Xue W."/>
            <person name="Luo G."/>
        </authorList>
    </citation>
    <scope>NUCLEOTIDE SEQUENCE [LARGE SCALE GENOMIC DNA]</scope>
    <source>
        <strain evidence="6 10">AF31-17AC</strain>
        <strain evidence="5 11">AM48-23BH</strain>
        <strain evidence="4 9">TM10-1AC</strain>
    </source>
</reference>
<dbReference type="RefSeq" id="WP_022169333.1">
    <property type="nucleotide sequence ID" value="NZ_BLYK01000003.1"/>
</dbReference>
<evidence type="ECO:0000313" key="7">
    <source>
        <dbReference type="Proteomes" id="UP000095390"/>
    </source>
</evidence>
<evidence type="ECO:0000313" key="4">
    <source>
        <dbReference type="EMBL" id="RGI90629.1"/>
    </source>
</evidence>
<accession>A0A173SXD3</accession>
<keyword evidence="1" id="KW-0812">Transmembrane</keyword>
<dbReference type="InterPro" id="IPR010540">
    <property type="entry name" value="CmpB_TMEM229"/>
</dbReference>
<gene>
    <name evidence="5" type="ORF">DW972_03310</name>
    <name evidence="6" type="ORF">DWZ29_07540</name>
    <name evidence="4" type="ORF">DXD91_04020</name>
    <name evidence="3" type="ORF">ERS852450_00264</name>
    <name evidence="2" type="ORF">ERS852578_01261</name>
</gene>
<evidence type="ECO:0000313" key="10">
    <source>
        <dbReference type="Proteomes" id="UP000283700"/>
    </source>
</evidence>
<name>A0A173SXD3_9FIRM</name>
<evidence type="ECO:0000313" key="9">
    <source>
        <dbReference type="Proteomes" id="UP000262524"/>
    </source>
</evidence>